<protein>
    <submittedName>
        <fullName evidence="5">Uncharacterized protein</fullName>
    </submittedName>
</protein>
<dbReference type="Pfam" id="PF25052">
    <property type="entry name" value="AtDEF-like"/>
    <property type="match status" value="1"/>
</dbReference>
<dbReference type="GO" id="GO:0031640">
    <property type="term" value="P:killing of cells of another organism"/>
    <property type="evidence" value="ECO:0007669"/>
    <property type="project" value="UniProtKB-KW"/>
</dbReference>
<dbReference type="PANTHER" id="PTHR48224:SF1">
    <property type="entry name" value="DEFENSIN-LIKE PROTEIN 270"/>
    <property type="match status" value="1"/>
</dbReference>
<evidence type="ECO:0000313" key="6">
    <source>
        <dbReference type="Proteomes" id="UP001055439"/>
    </source>
</evidence>
<keyword evidence="3" id="KW-0295">Fungicide</keyword>
<keyword evidence="2" id="KW-0929">Antimicrobial</keyword>
<proteinExistence type="inferred from homology"/>
<feature type="non-terminal residue" evidence="5">
    <location>
        <position position="98"/>
    </location>
</feature>
<evidence type="ECO:0000256" key="2">
    <source>
        <dbReference type="ARBA" id="ARBA00022529"/>
    </source>
</evidence>
<dbReference type="InterPro" id="IPR010851">
    <property type="entry name" value="DEFL"/>
</dbReference>
<gene>
    <name evidence="5" type="ORF">MUK42_37276</name>
</gene>
<evidence type="ECO:0000313" key="5">
    <source>
        <dbReference type="EMBL" id="URE13158.1"/>
    </source>
</evidence>
<keyword evidence="4" id="KW-0611">Plant defense</keyword>
<evidence type="ECO:0000256" key="1">
    <source>
        <dbReference type="ARBA" id="ARBA00006722"/>
    </source>
</evidence>
<comment type="similarity">
    <text evidence="1">Belongs to the DEFL family.</text>
</comment>
<evidence type="ECO:0000256" key="4">
    <source>
        <dbReference type="ARBA" id="ARBA00022821"/>
    </source>
</evidence>
<dbReference type="GO" id="GO:0050832">
    <property type="term" value="P:defense response to fungus"/>
    <property type="evidence" value="ECO:0007669"/>
    <property type="project" value="UniProtKB-KW"/>
</dbReference>
<dbReference type="EMBL" id="CP097508">
    <property type="protein sequence ID" value="URE13158.1"/>
    <property type="molecule type" value="Genomic_DNA"/>
</dbReference>
<dbReference type="OrthoDB" id="791958at2759"/>
<dbReference type="Proteomes" id="UP001055439">
    <property type="component" value="Chromosome 6"/>
</dbReference>
<sequence>MIQGSARNKPISLLSHAQKRIHIGNHGIPVLHDVARSPSLLLVMTARSANYSLHQDSDCDILGPCKTKADCAAPCKAAGHSPTAVLCVPDPTGADRGT</sequence>
<evidence type="ECO:0000256" key="3">
    <source>
        <dbReference type="ARBA" id="ARBA00022577"/>
    </source>
</evidence>
<dbReference type="AlphaFoldDB" id="A0A9E7GL33"/>
<accession>A0A9E7GL33</accession>
<name>A0A9E7GL33_9LILI</name>
<reference evidence="5" key="1">
    <citation type="submission" date="2022-05" db="EMBL/GenBank/DDBJ databases">
        <title>The Musa troglodytarum L. genome provides insights into the mechanism of non-climacteric behaviour and enrichment of carotenoids.</title>
        <authorList>
            <person name="Wang J."/>
        </authorList>
    </citation>
    <scope>NUCLEOTIDE SEQUENCE</scope>
    <source>
        <tissue evidence="5">Leaf</tissue>
    </source>
</reference>
<dbReference type="PANTHER" id="PTHR48224">
    <property type="entry name" value="DEFENSIN-LIKE PROTEIN 270-RELATED"/>
    <property type="match status" value="1"/>
</dbReference>
<keyword evidence="6" id="KW-1185">Reference proteome</keyword>
<organism evidence="5 6">
    <name type="scientific">Musa troglodytarum</name>
    <name type="common">fe'i banana</name>
    <dbReference type="NCBI Taxonomy" id="320322"/>
    <lineage>
        <taxon>Eukaryota</taxon>
        <taxon>Viridiplantae</taxon>
        <taxon>Streptophyta</taxon>
        <taxon>Embryophyta</taxon>
        <taxon>Tracheophyta</taxon>
        <taxon>Spermatophyta</taxon>
        <taxon>Magnoliopsida</taxon>
        <taxon>Liliopsida</taxon>
        <taxon>Zingiberales</taxon>
        <taxon>Musaceae</taxon>
        <taxon>Musa</taxon>
    </lineage>
</organism>